<reference evidence="4 5" key="1">
    <citation type="submission" date="2022-12" db="EMBL/GenBank/DDBJ databases">
        <title>Chromosome-scale assembly of the Ensete ventricosum genome.</title>
        <authorList>
            <person name="Dussert Y."/>
            <person name="Stocks J."/>
            <person name="Wendawek A."/>
            <person name="Woldeyes F."/>
            <person name="Nichols R.A."/>
            <person name="Borrell J.S."/>
        </authorList>
    </citation>
    <scope>NUCLEOTIDE SEQUENCE [LARGE SCALE GENOMIC DNA]</scope>
    <source>
        <strain evidence="5">cv. Maze</strain>
        <tissue evidence="4">Seeds</tissue>
    </source>
</reference>
<dbReference type="PROSITE" id="PS51375">
    <property type="entry name" value="PPR"/>
    <property type="match status" value="3"/>
</dbReference>
<feature type="repeat" description="PPR" evidence="3">
    <location>
        <begin position="193"/>
        <end position="227"/>
    </location>
</feature>
<dbReference type="AlphaFoldDB" id="A0AAV8QM98"/>
<evidence type="ECO:0008006" key="6">
    <source>
        <dbReference type="Google" id="ProtNLM"/>
    </source>
</evidence>
<dbReference type="InterPro" id="IPR002885">
    <property type="entry name" value="PPR_rpt"/>
</dbReference>
<dbReference type="Gene3D" id="1.25.40.10">
    <property type="entry name" value="Tetratricopeptide repeat domain"/>
    <property type="match status" value="2"/>
</dbReference>
<organism evidence="4 5">
    <name type="scientific">Ensete ventricosum</name>
    <name type="common">Abyssinian banana</name>
    <name type="synonym">Musa ensete</name>
    <dbReference type="NCBI Taxonomy" id="4639"/>
    <lineage>
        <taxon>Eukaryota</taxon>
        <taxon>Viridiplantae</taxon>
        <taxon>Streptophyta</taxon>
        <taxon>Embryophyta</taxon>
        <taxon>Tracheophyta</taxon>
        <taxon>Spermatophyta</taxon>
        <taxon>Magnoliopsida</taxon>
        <taxon>Liliopsida</taxon>
        <taxon>Zingiberales</taxon>
        <taxon>Musaceae</taxon>
        <taxon>Ensete</taxon>
    </lineage>
</organism>
<dbReference type="PANTHER" id="PTHR47941">
    <property type="entry name" value="PENTATRICOPEPTIDE REPEAT-CONTAINING PROTEIN 3, MITOCHONDRIAL"/>
    <property type="match status" value="1"/>
</dbReference>
<dbReference type="EMBL" id="JAQQAF010000005">
    <property type="protein sequence ID" value="KAJ8484479.1"/>
    <property type="molecule type" value="Genomic_DNA"/>
</dbReference>
<gene>
    <name evidence="4" type="ORF">OPV22_016964</name>
</gene>
<dbReference type="Pfam" id="PF01535">
    <property type="entry name" value="PPR"/>
    <property type="match status" value="1"/>
</dbReference>
<accession>A0AAV8QM98</accession>
<evidence type="ECO:0000256" key="1">
    <source>
        <dbReference type="ARBA" id="ARBA00007626"/>
    </source>
</evidence>
<dbReference type="Proteomes" id="UP001222027">
    <property type="component" value="Unassembled WGS sequence"/>
</dbReference>
<evidence type="ECO:0000313" key="5">
    <source>
        <dbReference type="Proteomes" id="UP001222027"/>
    </source>
</evidence>
<evidence type="ECO:0000256" key="2">
    <source>
        <dbReference type="ARBA" id="ARBA00022737"/>
    </source>
</evidence>
<protein>
    <recommendedName>
        <fullName evidence="6">Pentacotripeptide-repeat region of PRORP domain-containing protein</fullName>
    </recommendedName>
</protein>
<evidence type="ECO:0000256" key="3">
    <source>
        <dbReference type="PROSITE-ProRule" id="PRU00708"/>
    </source>
</evidence>
<proteinExistence type="inferred from homology"/>
<keyword evidence="2" id="KW-0677">Repeat</keyword>
<name>A0AAV8QM98_ENSVE</name>
<sequence length="238" mass="27214">MSSLLHSIPPTARSKPCFVSHLPDLPNSFPQQGELRLHEAFVHLEYMVGRGHRRDATQASQLLYDLCRSNKIRKAIRIMELMGPLHPWELAAKFAAFLDRLVWKGLVPNAFTYSFLLEAAYKERGADEAVKLLDEIVEKGGRPNLLLYEMTKDGFTPDSYTNSSSIEGLFMKGMLDEAFKAFEMMEEHGNKPDIDNYNALILGLFKTRRTDLSFDIYKTMIEKGCCKYIKDAKHNMVL</sequence>
<feature type="repeat" description="PPR" evidence="3">
    <location>
        <begin position="158"/>
        <end position="192"/>
    </location>
</feature>
<dbReference type="InterPro" id="IPR011990">
    <property type="entry name" value="TPR-like_helical_dom_sf"/>
</dbReference>
<feature type="repeat" description="PPR" evidence="3">
    <location>
        <begin position="109"/>
        <end position="143"/>
    </location>
</feature>
<dbReference type="NCBIfam" id="TIGR00756">
    <property type="entry name" value="PPR"/>
    <property type="match status" value="2"/>
</dbReference>
<keyword evidence="5" id="KW-1185">Reference proteome</keyword>
<comment type="caution">
    <text evidence="4">The sequence shown here is derived from an EMBL/GenBank/DDBJ whole genome shotgun (WGS) entry which is preliminary data.</text>
</comment>
<dbReference type="Pfam" id="PF13812">
    <property type="entry name" value="PPR_3"/>
    <property type="match status" value="1"/>
</dbReference>
<evidence type="ECO:0000313" key="4">
    <source>
        <dbReference type="EMBL" id="KAJ8484479.1"/>
    </source>
</evidence>
<comment type="similarity">
    <text evidence="1">Belongs to the PPR family. P subfamily.</text>
</comment>